<dbReference type="Gene3D" id="3.30.460.10">
    <property type="entry name" value="Beta Polymerase, domain 2"/>
    <property type="match status" value="1"/>
</dbReference>
<feature type="domain" description="Polymerase beta nucleotidyltransferase" evidence="1">
    <location>
        <begin position="5"/>
        <end position="99"/>
    </location>
</feature>
<dbReference type="NCBIfam" id="NF047752">
    <property type="entry name" value="MntA_antitoxin"/>
    <property type="match status" value="1"/>
</dbReference>
<comment type="caution">
    <text evidence="2">The sequence shown here is derived from an EMBL/GenBank/DDBJ whole genome shotgun (WGS) entry which is preliminary data.</text>
</comment>
<dbReference type="AlphaFoldDB" id="A0A2G9YK65"/>
<keyword evidence="2" id="KW-0808">Transferase</keyword>
<evidence type="ECO:0000259" key="1">
    <source>
        <dbReference type="Pfam" id="PF18765"/>
    </source>
</evidence>
<dbReference type="GO" id="GO:0016740">
    <property type="term" value="F:transferase activity"/>
    <property type="evidence" value="ECO:0007669"/>
    <property type="project" value="UniProtKB-KW"/>
</dbReference>
<dbReference type="EMBL" id="PCRK01000051">
    <property type="protein sequence ID" value="PIP19532.1"/>
    <property type="molecule type" value="Genomic_DNA"/>
</dbReference>
<accession>A0A2G9YK65</accession>
<dbReference type="SUPFAM" id="SSF81301">
    <property type="entry name" value="Nucleotidyltransferase"/>
    <property type="match status" value="1"/>
</dbReference>
<protein>
    <submittedName>
        <fullName evidence="2">Nucleotidyltransferase</fullName>
    </submittedName>
</protein>
<evidence type="ECO:0000313" key="2">
    <source>
        <dbReference type="EMBL" id="PIP19532.1"/>
    </source>
</evidence>
<dbReference type="CDD" id="cd05403">
    <property type="entry name" value="NT_KNTase_like"/>
    <property type="match status" value="1"/>
</dbReference>
<name>A0A2G9YK65_9BACT</name>
<organism evidence="2 3">
    <name type="scientific">Candidatus Sherwoodlollariibacterium unditelluris</name>
    <dbReference type="NCBI Taxonomy" id="1974757"/>
    <lineage>
        <taxon>Bacteria</taxon>
        <taxon>Pseudomonadati</taxon>
        <taxon>Candidatus Omnitrophota</taxon>
        <taxon>Candidatus Sherwoodlollariibacterium</taxon>
    </lineage>
</organism>
<proteinExistence type="predicted"/>
<dbReference type="PANTHER" id="PTHR43852:SF3">
    <property type="entry name" value="NUCLEOTIDYLTRANSFERASE"/>
    <property type="match status" value="1"/>
</dbReference>
<reference evidence="2 3" key="1">
    <citation type="submission" date="2017-09" db="EMBL/GenBank/DDBJ databases">
        <title>Depth-based differentiation of microbial function through sediment-hosted aquifers and enrichment of novel symbionts in the deep terrestrial subsurface.</title>
        <authorList>
            <person name="Probst A.J."/>
            <person name="Ladd B."/>
            <person name="Jarett J.K."/>
            <person name="Geller-Mcgrath D.E."/>
            <person name="Sieber C.M."/>
            <person name="Emerson J.B."/>
            <person name="Anantharaman K."/>
            <person name="Thomas B.C."/>
            <person name="Malmstrom R."/>
            <person name="Stieglmeier M."/>
            <person name="Klingl A."/>
            <person name="Woyke T."/>
            <person name="Ryan C.M."/>
            <person name="Banfield J.F."/>
        </authorList>
    </citation>
    <scope>NUCLEOTIDE SEQUENCE [LARGE SCALE GENOMIC DNA]</scope>
    <source>
        <strain evidence="2">CG23_combo_of_CG06-09_8_20_14_all_41_10</strain>
    </source>
</reference>
<gene>
    <name evidence="2" type="ORF">COX41_02385</name>
</gene>
<dbReference type="InterPro" id="IPR052930">
    <property type="entry name" value="TA_antitoxin_MntA"/>
</dbReference>
<sequence length="135" mass="15349">MKIQEAVKDYFSGQKDVVSVYLFGSTATGKTHSTSDVDIAVFFQSSLPQEEQSSRSLLMMDELSRILDKNIDIVVLNSANSFLKFQIIKSGLRLCEDKERKSRGFEARAIMEYFDFLPIRNRLEEALVNNIKEGA</sequence>
<dbReference type="PANTHER" id="PTHR43852">
    <property type="entry name" value="NUCLEOTIDYLTRANSFERASE"/>
    <property type="match status" value="1"/>
</dbReference>
<dbReference type="Pfam" id="PF18765">
    <property type="entry name" value="Polbeta"/>
    <property type="match status" value="1"/>
</dbReference>
<evidence type="ECO:0000313" key="3">
    <source>
        <dbReference type="Proteomes" id="UP000231292"/>
    </source>
</evidence>
<dbReference type="InterPro" id="IPR043519">
    <property type="entry name" value="NT_sf"/>
</dbReference>
<dbReference type="InterPro" id="IPR041633">
    <property type="entry name" value="Polbeta"/>
</dbReference>
<dbReference type="Proteomes" id="UP000231292">
    <property type="component" value="Unassembled WGS sequence"/>
</dbReference>